<dbReference type="InterPro" id="IPR024445">
    <property type="entry name" value="Tnp_ISXO2-like"/>
</dbReference>
<dbReference type="Pfam" id="PF12762">
    <property type="entry name" value="DDE_Tnp_IS1595"/>
    <property type="match status" value="1"/>
</dbReference>
<dbReference type="PANTHER" id="PTHR33293">
    <property type="entry name" value="INSERTION ELEMENT IS1 1 PROTEIN INSB-RELATED"/>
    <property type="match status" value="1"/>
</dbReference>
<reference evidence="3 4" key="1">
    <citation type="submission" date="2013-03" db="EMBL/GenBank/DDBJ databases">
        <title>Salinisphaera hydrothermalis C41B8 Genome Sequencing.</title>
        <authorList>
            <person name="Li C."/>
            <person name="Lai Q."/>
            <person name="Shao Z."/>
        </authorList>
    </citation>
    <scope>NUCLEOTIDE SEQUENCE [LARGE SCALE GENOMIC DNA]</scope>
    <source>
        <strain evidence="3 4">C41B8</strain>
    </source>
</reference>
<feature type="region of interest" description="Disordered" evidence="1">
    <location>
        <begin position="156"/>
        <end position="186"/>
    </location>
</feature>
<protein>
    <recommendedName>
        <fullName evidence="2">ISXO2-like transposase domain-containing protein</fullName>
    </recommendedName>
</protein>
<dbReference type="SMART" id="SM01126">
    <property type="entry name" value="DDE_Tnp_IS1595"/>
    <property type="match status" value="1"/>
</dbReference>
<evidence type="ECO:0000313" key="4">
    <source>
        <dbReference type="Proteomes" id="UP000028302"/>
    </source>
</evidence>
<sequence>MKEADFNEWLAGLPALTSAQKQRLAAALTGADPATTVANELDALGVSHCPHCAAGSPVRFGHASGLQRYKCHACRRTFNALTGTPLARLRHRDAWRVFAQALIDGESVRRSAASAGVHRNTAFRWRHRFLAAPSDMQAKRLAGIAEADETFIRRSYKGSRSLERPPRQRGGGAKKSRKGRDPDDEVGVLVMRDREGHTLSHALETVDHRTIDDTVGHRLEREAVLCTDGASVYQRYAQYRGVTHEPVNLAQGIRVRRPAFHVQNVNAYHSRWKGWMERFHGVATRYLDHYLGWHRMLDAVGDSATPHNVLAAARGHAYQHSTMT</sequence>
<dbReference type="AlphaFoldDB" id="A0A084IFX1"/>
<evidence type="ECO:0000256" key="1">
    <source>
        <dbReference type="SAM" id="MobiDB-lite"/>
    </source>
</evidence>
<feature type="domain" description="ISXO2-like transposase" evidence="2">
    <location>
        <begin position="140"/>
        <end position="296"/>
    </location>
</feature>
<organism evidence="3 4">
    <name type="scientific">Salinisphaera hydrothermalis (strain C41B8)</name>
    <dbReference type="NCBI Taxonomy" id="1304275"/>
    <lineage>
        <taxon>Bacteria</taxon>
        <taxon>Pseudomonadati</taxon>
        <taxon>Pseudomonadota</taxon>
        <taxon>Gammaproteobacteria</taxon>
        <taxon>Salinisphaerales</taxon>
        <taxon>Salinisphaeraceae</taxon>
        <taxon>Salinisphaera</taxon>
    </lineage>
</organism>
<dbReference type="InterPro" id="IPR051354">
    <property type="entry name" value="Transposase_27_IS1"/>
</dbReference>
<dbReference type="OrthoDB" id="5562635at2"/>
<dbReference type="Proteomes" id="UP000028302">
    <property type="component" value="Unassembled WGS sequence"/>
</dbReference>
<dbReference type="PATRIC" id="fig|1304275.5.peg.3902"/>
<dbReference type="EMBL" id="APNK01000088">
    <property type="protein sequence ID" value="KEZ75605.1"/>
    <property type="molecule type" value="Genomic_DNA"/>
</dbReference>
<keyword evidence="4" id="KW-1185">Reference proteome</keyword>
<comment type="caution">
    <text evidence="3">The sequence shown here is derived from an EMBL/GenBank/DDBJ whole genome shotgun (WGS) entry which is preliminary data.</text>
</comment>
<evidence type="ECO:0000259" key="2">
    <source>
        <dbReference type="SMART" id="SM01126"/>
    </source>
</evidence>
<dbReference type="RefSeq" id="WP_037342034.1">
    <property type="nucleotide sequence ID" value="NZ_APNK01000088.1"/>
</dbReference>
<dbReference type="PANTHER" id="PTHR33293:SF1">
    <property type="entry name" value="INSERTION ELEMENT IS1 1 PROTEIN INSB-RELATED"/>
    <property type="match status" value="1"/>
</dbReference>
<proteinExistence type="predicted"/>
<dbReference type="NCBIfam" id="NF033547">
    <property type="entry name" value="transpos_IS1595"/>
    <property type="match status" value="1"/>
</dbReference>
<dbReference type="eggNOG" id="COG3677">
    <property type="taxonomic scope" value="Bacteria"/>
</dbReference>
<evidence type="ECO:0000313" key="3">
    <source>
        <dbReference type="EMBL" id="KEZ75605.1"/>
    </source>
</evidence>
<gene>
    <name evidence="3" type="ORF">C41B8_19156</name>
</gene>
<accession>A0A084IFX1</accession>
<name>A0A084IFX1_SALHC</name>